<reference evidence="3" key="1">
    <citation type="journal article" date="2023" name="bioRxiv">
        <title>Complete genome of the Medicago anthracnose fungus, Colletotrichum destructivum, reveals a mini-chromosome-like region within a core chromosome.</title>
        <authorList>
            <person name="Lapalu N."/>
            <person name="Simon A."/>
            <person name="Lu A."/>
            <person name="Plaumann P.-L."/>
            <person name="Amselem J."/>
            <person name="Pigne S."/>
            <person name="Auger A."/>
            <person name="Koch C."/>
            <person name="Dallery J.-F."/>
            <person name="O'Connell R.J."/>
        </authorList>
    </citation>
    <scope>NUCLEOTIDE SEQUENCE [LARGE SCALE GENOMIC DNA]</scope>
    <source>
        <strain evidence="3">CBS 520.97</strain>
    </source>
</reference>
<evidence type="ECO:0000313" key="2">
    <source>
        <dbReference type="EMBL" id="WQF87545.1"/>
    </source>
</evidence>
<organism evidence="2 3">
    <name type="scientific">Colletotrichum destructivum</name>
    <dbReference type="NCBI Taxonomy" id="34406"/>
    <lineage>
        <taxon>Eukaryota</taxon>
        <taxon>Fungi</taxon>
        <taxon>Dikarya</taxon>
        <taxon>Ascomycota</taxon>
        <taxon>Pezizomycotina</taxon>
        <taxon>Sordariomycetes</taxon>
        <taxon>Hypocreomycetidae</taxon>
        <taxon>Glomerellales</taxon>
        <taxon>Glomerellaceae</taxon>
        <taxon>Colletotrichum</taxon>
        <taxon>Colletotrichum destructivum species complex</taxon>
    </lineage>
</organism>
<proteinExistence type="predicted"/>
<evidence type="ECO:0000256" key="1">
    <source>
        <dbReference type="SAM" id="SignalP"/>
    </source>
</evidence>
<dbReference type="EMBL" id="CP137312">
    <property type="protein sequence ID" value="WQF87545.1"/>
    <property type="molecule type" value="Genomic_DNA"/>
</dbReference>
<feature type="chain" id="PRO_5043332285" evidence="1">
    <location>
        <begin position="35"/>
        <end position="73"/>
    </location>
</feature>
<dbReference type="KEGG" id="cdet:87949059"/>
<dbReference type="GeneID" id="87949059"/>
<keyword evidence="1" id="KW-0732">Signal</keyword>
<dbReference type="Proteomes" id="UP001322277">
    <property type="component" value="Chromosome 8"/>
</dbReference>
<dbReference type="RefSeq" id="XP_062784766.1">
    <property type="nucleotide sequence ID" value="XM_062928715.1"/>
</dbReference>
<keyword evidence="3" id="KW-1185">Reference proteome</keyword>
<protein>
    <submittedName>
        <fullName evidence="2">Uncharacterized protein</fullName>
    </submittedName>
</protein>
<gene>
    <name evidence="2" type="ORF">CDEST_12559</name>
</gene>
<name>A0AAX4IWE3_9PEZI</name>
<dbReference type="AlphaFoldDB" id="A0AAX4IWE3"/>
<evidence type="ECO:0000313" key="3">
    <source>
        <dbReference type="Proteomes" id="UP001322277"/>
    </source>
</evidence>
<sequence>MSAVLSCGSPSSSCLCAVPVALLLAAAAVAAALGKPNACRLAEMDGRRLDASPDPALTVVCGDGYTSGRPPET</sequence>
<accession>A0AAX4IWE3</accession>
<feature type="signal peptide" evidence="1">
    <location>
        <begin position="1"/>
        <end position="34"/>
    </location>
</feature>